<dbReference type="SUPFAM" id="SSF48208">
    <property type="entry name" value="Six-hairpin glycosidases"/>
    <property type="match status" value="1"/>
</dbReference>
<keyword evidence="3 4" id="KW-0413">Isomerase</keyword>
<keyword evidence="6" id="KW-1185">Reference proteome</keyword>
<organism evidence="5 6">
    <name type="scientific">Flammeovirga pectinis</name>
    <dbReference type="NCBI Taxonomy" id="2494373"/>
    <lineage>
        <taxon>Bacteria</taxon>
        <taxon>Pseudomonadati</taxon>
        <taxon>Bacteroidota</taxon>
        <taxon>Cytophagia</taxon>
        <taxon>Cytophagales</taxon>
        <taxon>Flammeovirgaceae</taxon>
        <taxon>Flammeovirga</taxon>
    </lineage>
</organism>
<dbReference type="InterPro" id="IPR008928">
    <property type="entry name" value="6-hairpin_glycosidase_sf"/>
</dbReference>
<dbReference type="InterPro" id="IPR012341">
    <property type="entry name" value="6hp_glycosidase-like_sf"/>
</dbReference>
<evidence type="ECO:0000313" key="5">
    <source>
        <dbReference type="EMBL" id="AZQ63973.1"/>
    </source>
</evidence>
<dbReference type="EC" id="5.1.3.11" evidence="4"/>
<protein>
    <recommendedName>
        <fullName evidence="4">Cellobiose 2-epimerase</fullName>
        <shortName evidence="4">CE</shortName>
        <ecNumber evidence="4">5.1.3.11</ecNumber>
    </recommendedName>
</protein>
<dbReference type="Proteomes" id="UP000267268">
    <property type="component" value="Chromosome 1"/>
</dbReference>
<dbReference type="EMBL" id="CP034562">
    <property type="protein sequence ID" value="AZQ63973.1"/>
    <property type="molecule type" value="Genomic_DNA"/>
</dbReference>
<comment type="catalytic activity">
    <reaction evidence="1 4">
        <text>D-cellobiose = beta-D-glucosyl-(1-&gt;4)-D-mannopyranose</text>
        <dbReference type="Rhea" id="RHEA:23384"/>
        <dbReference type="ChEBI" id="CHEBI:17057"/>
        <dbReference type="ChEBI" id="CHEBI:47931"/>
        <dbReference type="EC" id="5.1.3.11"/>
    </reaction>
</comment>
<evidence type="ECO:0000256" key="2">
    <source>
        <dbReference type="ARBA" id="ARBA00008558"/>
    </source>
</evidence>
<dbReference type="AlphaFoldDB" id="A0A3S9P749"/>
<dbReference type="InterPro" id="IPR010819">
    <property type="entry name" value="AGE/CE"/>
</dbReference>
<dbReference type="HAMAP" id="MF_00929">
    <property type="entry name" value="Cellobiose_2_epim"/>
    <property type="match status" value="1"/>
</dbReference>
<evidence type="ECO:0000313" key="6">
    <source>
        <dbReference type="Proteomes" id="UP000267268"/>
    </source>
</evidence>
<dbReference type="Pfam" id="PF07221">
    <property type="entry name" value="GlcNAc_2-epim"/>
    <property type="match status" value="1"/>
</dbReference>
<comment type="similarity">
    <text evidence="4">Belongs to the cellobiose 2-epimerase family.</text>
</comment>
<comment type="function">
    <text evidence="4">Catalyzes the reversible epimerization of cellobiose to 4-O-beta-D-glucopyranosyl-D-mannose (Glc-Man).</text>
</comment>
<dbReference type="GO" id="GO:0005975">
    <property type="term" value="P:carbohydrate metabolic process"/>
    <property type="evidence" value="ECO:0007669"/>
    <property type="project" value="InterPro"/>
</dbReference>
<dbReference type="OrthoDB" id="5141876at2"/>
<reference evidence="5 6" key="1">
    <citation type="submission" date="2018-12" db="EMBL/GenBank/DDBJ databases">
        <title>Flammeovirga pectinis sp. nov., isolated from the gut of the Korean scallop, Patinopecten yessoensis.</title>
        <authorList>
            <person name="Bae J.-W."/>
            <person name="Jeong Y.-S."/>
            <person name="Kang W."/>
        </authorList>
    </citation>
    <scope>NUCLEOTIDE SEQUENCE [LARGE SCALE GENOMIC DNA]</scope>
    <source>
        <strain evidence="5 6">L12M1</strain>
    </source>
</reference>
<dbReference type="PANTHER" id="PTHR15108">
    <property type="entry name" value="N-ACYLGLUCOSAMINE-2-EPIMERASE"/>
    <property type="match status" value="1"/>
</dbReference>
<dbReference type="InterPro" id="IPR028584">
    <property type="entry name" value="Cellobiose_2_epim"/>
</dbReference>
<evidence type="ECO:0000256" key="1">
    <source>
        <dbReference type="ARBA" id="ARBA00001470"/>
    </source>
</evidence>
<dbReference type="Gene3D" id="1.50.10.10">
    <property type="match status" value="1"/>
</dbReference>
<evidence type="ECO:0000256" key="4">
    <source>
        <dbReference type="HAMAP-Rule" id="MF_00929"/>
    </source>
</evidence>
<name>A0A3S9P749_9BACT</name>
<accession>A0A3S9P749</accession>
<dbReference type="GO" id="GO:0047736">
    <property type="term" value="F:cellobiose epimerase activity"/>
    <property type="evidence" value="ECO:0007669"/>
    <property type="project" value="UniProtKB-UniRule"/>
</dbReference>
<gene>
    <name evidence="5" type="ORF">EI427_17605</name>
</gene>
<dbReference type="RefSeq" id="WP_126617208.1">
    <property type="nucleotide sequence ID" value="NZ_CP034562.1"/>
</dbReference>
<dbReference type="KEGG" id="fll:EI427_17605"/>
<evidence type="ECO:0000256" key="3">
    <source>
        <dbReference type="ARBA" id="ARBA00023235"/>
    </source>
</evidence>
<sequence>MTTSTELLKLSLQSELINGILNYWMEKTIDTKNGGFYGQISYNNIINAEADKGAIMHARILWTFASAYNLLKDEKYLKVADYTYDYIRKHFLDDEHGGVYWMVDYKGNVVDDKKQVYANSFVIYAFAEYAKAANTLEAKELALGIFDKIEEFAFDEVNNGYFEAYSREWFLLDDLRLSAKDMNEKKTNNTHLHVLEAYTTLYEVTKNEKVGKQLRNLIELFLNKIVNPATYHFKLFFDENWKLKSDEISYGHDIEGAWLLQEAATHLGDLELLEQVKDAAVKIADVTIAEGIASDGAIINEGNSGGVIDTDRHWWPQVEAMVGFINAYENTFEEKYIDTAKILWNYALINIVNHEFGEWWWRVDENNQPNLEEDKVGPWKAPYHNGRACIEGIKRIEKLMVQDQYKQHETI</sequence>
<comment type="similarity">
    <text evidence="2">Belongs to the N-acylglucosamine 2-epimerase family.</text>
</comment>
<proteinExistence type="inferred from homology"/>